<dbReference type="GO" id="GO:0004519">
    <property type="term" value="F:endonuclease activity"/>
    <property type="evidence" value="ECO:0007669"/>
    <property type="project" value="UniProtKB-KW"/>
</dbReference>
<evidence type="ECO:0000256" key="3">
    <source>
        <dbReference type="ARBA" id="ARBA00023125"/>
    </source>
</evidence>
<dbReference type="SUPFAM" id="SSF116734">
    <property type="entry name" value="DNA methylase specificity domain"/>
    <property type="match status" value="2"/>
</dbReference>
<dbReference type="InterPro" id="IPR000055">
    <property type="entry name" value="Restrct_endonuc_typeI_TRD"/>
</dbReference>
<organism evidence="5 6">
    <name type="scientific">Limnoraphis robusta CCNP1315</name>
    <dbReference type="NCBI Taxonomy" id="3110306"/>
    <lineage>
        <taxon>Bacteria</taxon>
        <taxon>Bacillati</taxon>
        <taxon>Cyanobacteriota</taxon>
        <taxon>Cyanophyceae</taxon>
        <taxon>Oscillatoriophycideae</taxon>
        <taxon>Oscillatoriales</taxon>
        <taxon>Sirenicapillariaceae</taxon>
        <taxon>Limnoraphis</taxon>
    </lineage>
</organism>
<dbReference type="InterPro" id="IPR052021">
    <property type="entry name" value="Type-I_RS_S_subunit"/>
</dbReference>
<dbReference type="RefSeq" id="WP_323272685.1">
    <property type="nucleotide sequence ID" value="NZ_JAYGHT010000132.1"/>
</dbReference>
<feature type="domain" description="Type I restriction modification DNA specificity" evidence="4">
    <location>
        <begin position="256"/>
        <end position="372"/>
    </location>
</feature>
<dbReference type="Proteomes" id="UP001301728">
    <property type="component" value="Unassembled WGS sequence"/>
</dbReference>
<dbReference type="EMBL" id="JAYGHT010000132">
    <property type="protein sequence ID" value="MEA5521415.1"/>
    <property type="molecule type" value="Genomic_DNA"/>
</dbReference>
<keyword evidence="3" id="KW-0238">DNA-binding</keyword>
<keyword evidence="6" id="KW-1185">Reference proteome</keyword>
<dbReference type="Pfam" id="PF01420">
    <property type="entry name" value="Methylase_S"/>
    <property type="match status" value="2"/>
</dbReference>
<feature type="domain" description="Type I restriction modification DNA specificity" evidence="4">
    <location>
        <begin position="13"/>
        <end position="177"/>
    </location>
</feature>
<accession>A0ABU5U324</accession>
<evidence type="ECO:0000256" key="2">
    <source>
        <dbReference type="ARBA" id="ARBA00022747"/>
    </source>
</evidence>
<gene>
    <name evidence="5" type="ORF">VB854_20975</name>
</gene>
<keyword evidence="5" id="KW-0540">Nuclease</keyword>
<keyword evidence="2" id="KW-0680">Restriction system</keyword>
<comment type="caution">
    <text evidence="5">The sequence shown here is derived from an EMBL/GenBank/DDBJ whole genome shotgun (WGS) entry which is preliminary data.</text>
</comment>
<proteinExistence type="inferred from homology"/>
<evidence type="ECO:0000256" key="1">
    <source>
        <dbReference type="ARBA" id="ARBA00010923"/>
    </source>
</evidence>
<keyword evidence="5" id="KW-0378">Hydrolase</keyword>
<protein>
    <submittedName>
        <fullName evidence="5">Restriction endonuclease subunit S</fullName>
    </submittedName>
</protein>
<reference evidence="5 6" key="1">
    <citation type="submission" date="2023-12" db="EMBL/GenBank/DDBJ databases">
        <title>Baltic Sea Cyanobacteria.</title>
        <authorList>
            <person name="Delbaje E."/>
            <person name="Fewer D.P."/>
            <person name="Shishido T.K."/>
        </authorList>
    </citation>
    <scope>NUCLEOTIDE SEQUENCE [LARGE SCALE GENOMIC DNA]</scope>
    <source>
        <strain evidence="5 6">CCNP 1315</strain>
    </source>
</reference>
<dbReference type="PANTHER" id="PTHR30408:SF12">
    <property type="entry name" value="TYPE I RESTRICTION ENZYME MJAVIII SPECIFICITY SUBUNIT"/>
    <property type="match status" value="1"/>
</dbReference>
<evidence type="ECO:0000259" key="4">
    <source>
        <dbReference type="Pfam" id="PF01420"/>
    </source>
</evidence>
<evidence type="ECO:0000313" key="5">
    <source>
        <dbReference type="EMBL" id="MEA5521415.1"/>
    </source>
</evidence>
<sequence length="424" mass="48087">MKLTVNNAQLIAKGWKISTLEEVTQFIDYRGKTPKKTEQGLRLITAKNVKKGYLQKAPMEFVNPEIYDSWMTRGIPNKGDILFTTEAPLGNVAQLDIDEKVVFAQRIIIIHPYRNILNATFLKYLLLSGFMQKRIHDKGTGATATGIKSKLLKQIEVAYPLLPEQQRIVEILDESFEGIDRAIANTEKNLANARELLQASIFYGCDSQKWKINKVVDLLASKESSIRTGPFGSQLLHSEFVDKGIAVLGIDNAVNNEFKWNKRRFITPEKYKKLSRYTVKPGDILITIMGTCGRCAVVPENIPIAINTKHLCCITLDKDKCLPHFLHIYFLYHPTARKFLEQKAKGSIMAGLNMSIIKELPVFLPPISEQEILIDRCNFIKNGVQRLEAIYQRKLEDLQELKQSILHKAFTGELTNPTVKEDAA</sequence>
<keyword evidence="5" id="KW-0255">Endonuclease</keyword>
<dbReference type="Gene3D" id="3.90.220.20">
    <property type="entry name" value="DNA methylase specificity domains"/>
    <property type="match status" value="2"/>
</dbReference>
<dbReference type="InterPro" id="IPR044946">
    <property type="entry name" value="Restrct_endonuc_typeI_TRD_sf"/>
</dbReference>
<evidence type="ECO:0000313" key="6">
    <source>
        <dbReference type="Proteomes" id="UP001301728"/>
    </source>
</evidence>
<comment type="similarity">
    <text evidence="1">Belongs to the type-I restriction system S methylase family.</text>
</comment>
<dbReference type="PANTHER" id="PTHR30408">
    <property type="entry name" value="TYPE-1 RESTRICTION ENZYME ECOKI SPECIFICITY PROTEIN"/>
    <property type="match status" value="1"/>
</dbReference>
<name>A0ABU5U324_9CYAN</name>
<dbReference type="CDD" id="cd17246">
    <property type="entry name" value="RMtype1_S_SonII-TRD2-CR2_like"/>
    <property type="match status" value="1"/>
</dbReference>